<dbReference type="EMBL" id="AP014936">
    <property type="protein sequence ID" value="BAU48583.1"/>
    <property type="molecule type" value="Genomic_DNA"/>
</dbReference>
<gene>
    <name evidence="2" type="ORF">SVA_2031</name>
</gene>
<keyword evidence="1" id="KW-0732">Signal</keyword>
<name>A0A1B4V4W9_9GAMM</name>
<proteinExistence type="predicted"/>
<dbReference type="KEGG" id="sva:SVA_2031"/>
<dbReference type="Pfam" id="PF10972">
    <property type="entry name" value="CsiV"/>
    <property type="match status" value="1"/>
</dbReference>
<accession>A0A1B4V4W9</accession>
<reference evidence="2 3" key="1">
    <citation type="submission" date="2015-08" db="EMBL/GenBank/DDBJ databases">
        <title>Complete genome sequence of Sulfurifustis variabilis.</title>
        <authorList>
            <person name="Miura A."/>
            <person name="Kojima H."/>
            <person name="Fukui M."/>
        </authorList>
    </citation>
    <scope>NUCLEOTIDE SEQUENCE [LARGE SCALE GENOMIC DNA]</scope>
    <source>
        <strain evidence="3">skN76</strain>
    </source>
</reference>
<dbReference type="AlphaFoldDB" id="A0A1B4V4W9"/>
<evidence type="ECO:0000256" key="1">
    <source>
        <dbReference type="SAM" id="SignalP"/>
    </source>
</evidence>
<feature type="signal peptide" evidence="1">
    <location>
        <begin position="1"/>
        <end position="19"/>
    </location>
</feature>
<evidence type="ECO:0008006" key="4">
    <source>
        <dbReference type="Google" id="ProtNLM"/>
    </source>
</evidence>
<evidence type="ECO:0000313" key="2">
    <source>
        <dbReference type="EMBL" id="BAU48583.1"/>
    </source>
</evidence>
<dbReference type="Proteomes" id="UP000218899">
    <property type="component" value="Chromosome"/>
</dbReference>
<organism evidence="2 3">
    <name type="scientific">Sulfurifustis variabilis</name>
    <dbReference type="NCBI Taxonomy" id="1675686"/>
    <lineage>
        <taxon>Bacteria</taxon>
        <taxon>Pseudomonadati</taxon>
        <taxon>Pseudomonadota</taxon>
        <taxon>Gammaproteobacteria</taxon>
        <taxon>Acidiferrobacterales</taxon>
        <taxon>Acidiferrobacteraceae</taxon>
        <taxon>Sulfurifustis</taxon>
    </lineage>
</organism>
<feature type="chain" id="PRO_5008571209" description="Peptidoglycan-binding protein CsiV" evidence="1">
    <location>
        <begin position="20"/>
        <end position="187"/>
    </location>
</feature>
<keyword evidence="3" id="KW-1185">Reference proteome</keyword>
<evidence type="ECO:0000313" key="3">
    <source>
        <dbReference type="Proteomes" id="UP000218899"/>
    </source>
</evidence>
<sequence>MKRLFVTVCLVLATLTAHAVTTSPPVPSYDIEVLVFEMRLPEYEGAELWTTDNLKPVDTADAVVAGETPVASELSNAATAIRSDPRFRVLLHKRWTQPAEARSASKPVLLSTGDRELDGTLRFYIARFLHLEMNLTFQPLALVQTAFPAESQAFQINEQRRIKTQELHYFDHPKFGAIVRVVPTGKG</sequence>
<dbReference type="InterPro" id="IPR021241">
    <property type="entry name" value="CsiV"/>
</dbReference>
<dbReference type="OrthoDB" id="5566524at2"/>
<protein>
    <recommendedName>
        <fullName evidence="4">Peptidoglycan-binding protein CsiV</fullName>
    </recommendedName>
</protein>